<dbReference type="PANTHER" id="PTHR42104:SF1">
    <property type="entry name" value="EXTRACELLULAR GUANYL-SPECIFIC RIBONUCLEASE RNTA (AFU_ORTHOLOGUE AFUA_4G03230)"/>
    <property type="match status" value="1"/>
</dbReference>
<protein>
    <submittedName>
        <fullName evidence="7">Uncharacterized protein</fullName>
    </submittedName>
</protein>
<feature type="signal peptide" evidence="6">
    <location>
        <begin position="1"/>
        <end position="17"/>
    </location>
</feature>
<evidence type="ECO:0000256" key="1">
    <source>
        <dbReference type="ARBA" id="ARBA00022722"/>
    </source>
</evidence>
<dbReference type="SUPFAM" id="SSF53933">
    <property type="entry name" value="Microbial ribonucleases"/>
    <property type="match status" value="1"/>
</dbReference>
<keyword evidence="1" id="KW-0540">Nuclease</keyword>
<dbReference type="GO" id="GO:0003723">
    <property type="term" value="F:RNA binding"/>
    <property type="evidence" value="ECO:0007669"/>
    <property type="project" value="InterPro"/>
</dbReference>
<dbReference type="GO" id="GO:0016829">
    <property type="term" value="F:lyase activity"/>
    <property type="evidence" value="ECO:0007669"/>
    <property type="project" value="UniProtKB-KW"/>
</dbReference>
<sequence length="127" mass="13625">MKLLSVLLAAFVVAVSADSHSCVCGKASYNNQEIEASVNKGYSLNPNPTSPRGYPHKFNNRENLAFPWCTGGTYIEYPLKTGAPFSRSGSPGADRVVYLLGPQKTFCGCMTHTGASTRNGFVLCANQ</sequence>
<dbReference type="InterPro" id="IPR016191">
    <property type="entry name" value="Ribonuclease/ribotoxin"/>
</dbReference>
<keyword evidence="2" id="KW-0255">Endonuclease</keyword>
<dbReference type="EMBL" id="KN838813">
    <property type="protein sequence ID" value="KIJ94022.1"/>
    <property type="molecule type" value="Genomic_DNA"/>
</dbReference>
<keyword evidence="6" id="KW-0732">Signal</keyword>
<reference evidence="7 8" key="1">
    <citation type="submission" date="2014-04" db="EMBL/GenBank/DDBJ databases">
        <authorList>
            <consortium name="DOE Joint Genome Institute"/>
            <person name="Kuo A."/>
            <person name="Kohler A."/>
            <person name="Nagy L.G."/>
            <person name="Floudas D."/>
            <person name="Copeland A."/>
            <person name="Barry K.W."/>
            <person name="Cichocki N."/>
            <person name="Veneault-Fourrey C."/>
            <person name="LaButti K."/>
            <person name="Lindquist E.A."/>
            <person name="Lipzen A."/>
            <person name="Lundell T."/>
            <person name="Morin E."/>
            <person name="Murat C."/>
            <person name="Sun H."/>
            <person name="Tunlid A."/>
            <person name="Henrissat B."/>
            <person name="Grigoriev I.V."/>
            <person name="Hibbett D.S."/>
            <person name="Martin F."/>
            <person name="Nordberg H.P."/>
            <person name="Cantor M.N."/>
            <person name="Hua S.X."/>
        </authorList>
    </citation>
    <scope>NUCLEOTIDE SEQUENCE [LARGE SCALE GENOMIC DNA]</scope>
    <source>
        <strain evidence="7 8">LaAM-08-1</strain>
    </source>
</reference>
<reference evidence="8" key="2">
    <citation type="submission" date="2015-01" db="EMBL/GenBank/DDBJ databases">
        <title>Evolutionary Origins and Diversification of the Mycorrhizal Mutualists.</title>
        <authorList>
            <consortium name="DOE Joint Genome Institute"/>
            <consortium name="Mycorrhizal Genomics Consortium"/>
            <person name="Kohler A."/>
            <person name="Kuo A."/>
            <person name="Nagy L.G."/>
            <person name="Floudas D."/>
            <person name="Copeland A."/>
            <person name="Barry K.W."/>
            <person name="Cichocki N."/>
            <person name="Veneault-Fourrey C."/>
            <person name="LaButti K."/>
            <person name="Lindquist E.A."/>
            <person name="Lipzen A."/>
            <person name="Lundell T."/>
            <person name="Morin E."/>
            <person name="Murat C."/>
            <person name="Riley R."/>
            <person name="Ohm R."/>
            <person name="Sun H."/>
            <person name="Tunlid A."/>
            <person name="Henrissat B."/>
            <person name="Grigoriev I.V."/>
            <person name="Hibbett D.S."/>
            <person name="Martin F."/>
        </authorList>
    </citation>
    <scope>NUCLEOTIDE SEQUENCE [LARGE SCALE GENOMIC DNA]</scope>
    <source>
        <strain evidence="8">LaAM-08-1</strain>
    </source>
</reference>
<dbReference type="Pfam" id="PF00545">
    <property type="entry name" value="Ribonuclease"/>
    <property type="match status" value="1"/>
</dbReference>
<evidence type="ECO:0000256" key="4">
    <source>
        <dbReference type="ARBA" id="ARBA00023157"/>
    </source>
</evidence>
<name>A0A0C9XCV3_9AGAR</name>
<keyword evidence="4" id="KW-1015">Disulfide bond</keyword>
<dbReference type="GO" id="GO:0016787">
    <property type="term" value="F:hydrolase activity"/>
    <property type="evidence" value="ECO:0007669"/>
    <property type="project" value="UniProtKB-KW"/>
</dbReference>
<dbReference type="AlphaFoldDB" id="A0A0C9XCV3"/>
<keyword evidence="3" id="KW-0378">Hydrolase</keyword>
<dbReference type="HOGENOM" id="CLU_111658_4_0_1"/>
<dbReference type="Gene3D" id="3.10.450.30">
    <property type="entry name" value="Microbial ribonucleases"/>
    <property type="match status" value="1"/>
</dbReference>
<dbReference type="OrthoDB" id="3040351at2759"/>
<dbReference type="Proteomes" id="UP000054477">
    <property type="component" value="Unassembled WGS sequence"/>
</dbReference>
<dbReference type="PANTHER" id="PTHR42104">
    <property type="entry name" value="EXTRACELLULAR GUANYL-SPECIFIC RIBONUCLEASE RNTA (AFU_ORTHOLOGUE AFUA_4G03230)"/>
    <property type="match status" value="1"/>
</dbReference>
<dbReference type="InterPro" id="IPR000026">
    <property type="entry name" value="N1-like"/>
</dbReference>
<evidence type="ECO:0000256" key="5">
    <source>
        <dbReference type="ARBA" id="ARBA00023239"/>
    </source>
</evidence>
<evidence type="ECO:0000313" key="8">
    <source>
        <dbReference type="Proteomes" id="UP000054477"/>
    </source>
</evidence>
<evidence type="ECO:0000256" key="6">
    <source>
        <dbReference type="SAM" id="SignalP"/>
    </source>
</evidence>
<evidence type="ECO:0000256" key="2">
    <source>
        <dbReference type="ARBA" id="ARBA00022759"/>
    </source>
</evidence>
<gene>
    <name evidence="7" type="ORF">K443DRAFT_111176</name>
</gene>
<accession>A0A0C9XCV3</accession>
<organism evidence="7 8">
    <name type="scientific">Laccaria amethystina LaAM-08-1</name>
    <dbReference type="NCBI Taxonomy" id="1095629"/>
    <lineage>
        <taxon>Eukaryota</taxon>
        <taxon>Fungi</taxon>
        <taxon>Dikarya</taxon>
        <taxon>Basidiomycota</taxon>
        <taxon>Agaricomycotina</taxon>
        <taxon>Agaricomycetes</taxon>
        <taxon>Agaricomycetidae</taxon>
        <taxon>Agaricales</taxon>
        <taxon>Agaricineae</taxon>
        <taxon>Hydnangiaceae</taxon>
        <taxon>Laccaria</taxon>
    </lineage>
</organism>
<evidence type="ECO:0000256" key="3">
    <source>
        <dbReference type="ARBA" id="ARBA00022801"/>
    </source>
</evidence>
<dbReference type="GO" id="GO:0004521">
    <property type="term" value="F:RNA endonuclease activity"/>
    <property type="evidence" value="ECO:0007669"/>
    <property type="project" value="InterPro"/>
</dbReference>
<keyword evidence="8" id="KW-1185">Reference proteome</keyword>
<proteinExistence type="predicted"/>
<keyword evidence="5" id="KW-0456">Lyase</keyword>
<evidence type="ECO:0000313" key="7">
    <source>
        <dbReference type="EMBL" id="KIJ94022.1"/>
    </source>
</evidence>
<feature type="chain" id="PRO_5002216708" evidence="6">
    <location>
        <begin position="18"/>
        <end position="127"/>
    </location>
</feature>